<keyword evidence="2" id="KW-1185">Reference proteome</keyword>
<accession>A0ABD2Z332</accession>
<evidence type="ECO:0000313" key="2">
    <source>
        <dbReference type="Proteomes" id="UP001630127"/>
    </source>
</evidence>
<dbReference type="Proteomes" id="UP001630127">
    <property type="component" value="Unassembled WGS sequence"/>
</dbReference>
<name>A0ABD2Z332_9GENT</name>
<protein>
    <submittedName>
        <fullName evidence="1">Uncharacterized protein</fullName>
    </submittedName>
</protein>
<organism evidence="1 2">
    <name type="scientific">Cinchona calisaya</name>
    <dbReference type="NCBI Taxonomy" id="153742"/>
    <lineage>
        <taxon>Eukaryota</taxon>
        <taxon>Viridiplantae</taxon>
        <taxon>Streptophyta</taxon>
        <taxon>Embryophyta</taxon>
        <taxon>Tracheophyta</taxon>
        <taxon>Spermatophyta</taxon>
        <taxon>Magnoliopsida</taxon>
        <taxon>eudicotyledons</taxon>
        <taxon>Gunneridae</taxon>
        <taxon>Pentapetalae</taxon>
        <taxon>asterids</taxon>
        <taxon>lamiids</taxon>
        <taxon>Gentianales</taxon>
        <taxon>Rubiaceae</taxon>
        <taxon>Cinchonoideae</taxon>
        <taxon>Cinchoneae</taxon>
        <taxon>Cinchona</taxon>
    </lineage>
</organism>
<reference evidence="1 2" key="1">
    <citation type="submission" date="2024-11" db="EMBL/GenBank/DDBJ databases">
        <title>A near-complete genome assembly of Cinchona calisaya.</title>
        <authorList>
            <person name="Lian D.C."/>
            <person name="Zhao X.W."/>
            <person name="Wei L."/>
        </authorList>
    </citation>
    <scope>NUCLEOTIDE SEQUENCE [LARGE SCALE GENOMIC DNA]</scope>
    <source>
        <tissue evidence="1">Nenye</tissue>
    </source>
</reference>
<evidence type="ECO:0000313" key="1">
    <source>
        <dbReference type="EMBL" id="KAL3513841.1"/>
    </source>
</evidence>
<comment type="caution">
    <text evidence="1">The sequence shown here is derived from an EMBL/GenBank/DDBJ whole genome shotgun (WGS) entry which is preliminary data.</text>
</comment>
<proteinExistence type="predicted"/>
<sequence>MKTGLSHLPKVENSLELLGVSFPSETANNSLCCDGWGFPTNVVELGVNLFQFTFGNPKDLESVLQSNLKSFSKDQVSIESSEKGGVNMDDNFKKHDFQINEANSLLRSPIAVNQIENHGLQNKTYYNPNQLKDRIGVHVTNSASGILAEQAHQIEVEVANLW</sequence>
<dbReference type="AlphaFoldDB" id="A0ABD2Z332"/>
<dbReference type="EMBL" id="JBJUIK010000011">
    <property type="protein sequence ID" value="KAL3513841.1"/>
    <property type="molecule type" value="Genomic_DNA"/>
</dbReference>
<gene>
    <name evidence="1" type="ORF">ACH5RR_026558</name>
</gene>